<gene>
    <name evidence="1" type="ORF">KK2020170_15250</name>
</gene>
<organism evidence="1 2">
    <name type="scientific">Flavobacterium okayamense</name>
    <dbReference type="NCBI Taxonomy" id="2830782"/>
    <lineage>
        <taxon>Bacteria</taxon>
        <taxon>Pseudomonadati</taxon>
        <taxon>Bacteroidota</taxon>
        <taxon>Flavobacteriia</taxon>
        <taxon>Flavobacteriales</taxon>
        <taxon>Flavobacteriaceae</taxon>
        <taxon>Flavobacterium</taxon>
    </lineage>
</organism>
<evidence type="ECO:0000313" key="2">
    <source>
        <dbReference type="Proteomes" id="UP000825258"/>
    </source>
</evidence>
<evidence type="ECO:0000313" key="1">
    <source>
        <dbReference type="EMBL" id="BCY28657.1"/>
    </source>
</evidence>
<proteinExistence type="predicted"/>
<dbReference type="InterPro" id="IPR011990">
    <property type="entry name" value="TPR-like_helical_dom_sf"/>
</dbReference>
<dbReference type="RefSeq" id="WP_221257772.1">
    <property type="nucleotide sequence ID" value="NZ_AP024749.1"/>
</dbReference>
<evidence type="ECO:0008006" key="3">
    <source>
        <dbReference type="Google" id="ProtNLM"/>
    </source>
</evidence>
<dbReference type="Proteomes" id="UP000825258">
    <property type="component" value="Chromosome"/>
</dbReference>
<dbReference type="SUPFAM" id="SSF48452">
    <property type="entry name" value="TPR-like"/>
    <property type="match status" value="1"/>
</dbReference>
<name>A0ABN6HWC2_9FLAO</name>
<keyword evidence="2" id="KW-1185">Reference proteome</keyword>
<dbReference type="EMBL" id="AP024749">
    <property type="protein sequence ID" value="BCY28657.1"/>
    <property type="molecule type" value="Genomic_DNA"/>
</dbReference>
<dbReference type="Gene3D" id="1.25.40.10">
    <property type="entry name" value="Tetratricopeptide repeat domain"/>
    <property type="match status" value="1"/>
</dbReference>
<accession>A0ABN6HWC2</accession>
<sequence>MSTRIITLIALMIVGVLSAQSKESANLIEAVSYFNNDQHKDAKSLFEKEVEANPENWLPNYYLALIYGVEALESRNAQDKMKSLLETAQVYQDKANNLQPENAEVMIVQAMIHTGWIIYNPMVYGRDLSTVVDHLYNKALTIAPNNPRVVFQKASYDIGKASYFGQDTKQYCAEVGKAIELFSTFKPESSLDPSWGLILAEKTYSNCNQ</sequence>
<protein>
    <recommendedName>
        <fullName evidence="3">Tetratricopeptide repeat-containing protein</fullName>
    </recommendedName>
</protein>
<reference evidence="1 2" key="1">
    <citation type="submission" date="2021-06" db="EMBL/GenBank/DDBJ databases">
        <title>Whole genome sequences of Flavobacterium sp. KK2020170 and assembly.</title>
        <authorList>
            <person name="Kitahara K."/>
            <person name="Miyoshi S."/>
            <person name="Uesaka K."/>
        </authorList>
    </citation>
    <scope>NUCLEOTIDE SEQUENCE [LARGE SCALE GENOMIC DNA]</scope>
    <source>
        <strain evidence="1 2">KK2020170</strain>
    </source>
</reference>